<evidence type="ECO:0000256" key="5">
    <source>
        <dbReference type="PROSITE-ProRule" id="PRU01240"/>
    </source>
</evidence>
<dbReference type="InterPro" id="IPR023828">
    <property type="entry name" value="Peptidase_S8_Ser-AS"/>
</dbReference>
<evidence type="ECO:0000256" key="2">
    <source>
        <dbReference type="ARBA" id="ARBA00022670"/>
    </source>
</evidence>
<organism evidence="9 10">
    <name type="scientific">Lentzea rhizosphaerae</name>
    <dbReference type="NCBI Taxonomy" id="2041025"/>
    <lineage>
        <taxon>Bacteria</taxon>
        <taxon>Bacillati</taxon>
        <taxon>Actinomycetota</taxon>
        <taxon>Actinomycetes</taxon>
        <taxon>Pseudonocardiales</taxon>
        <taxon>Pseudonocardiaceae</taxon>
        <taxon>Lentzea</taxon>
    </lineage>
</organism>
<comment type="similarity">
    <text evidence="1 5 6">Belongs to the peptidase S8 family.</text>
</comment>
<evidence type="ECO:0000256" key="6">
    <source>
        <dbReference type="RuleBase" id="RU003355"/>
    </source>
</evidence>
<evidence type="ECO:0000313" key="9">
    <source>
        <dbReference type="EMBL" id="MFC3895341.1"/>
    </source>
</evidence>
<evidence type="ECO:0000256" key="7">
    <source>
        <dbReference type="SAM" id="SignalP"/>
    </source>
</evidence>
<dbReference type="Proteomes" id="UP001595690">
    <property type="component" value="Unassembled WGS sequence"/>
</dbReference>
<keyword evidence="3 5" id="KW-0378">Hydrolase</keyword>
<feature type="active site" description="Charge relay system" evidence="5">
    <location>
        <position position="200"/>
    </location>
</feature>
<dbReference type="SUPFAM" id="SSF52743">
    <property type="entry name" value="Subtilisin-like"/>
    <property type="match status" value="1"/>
</dbReference>
<dbReference type="PANTHER" id="PTHR43399:SF4">
    <property type="entry name" value="CELL WALL-ASSOCIATED PROTEASE"/>
    <property type="match status" value="1"/>
</dbReference>
<keyword evidence="7" id="KW-0732">Signal</keyword>
<name>A0ABV8C073_9PSEU</name>
<evidence type="ECO:0000256" key="3">
    <source>
        <dbReference type="ARBA" id="ARBA00022801"/>
    </source>
</evidence>
<dbReference type="PRINTS" id="PR00723">
    <property type="entry name" value="SUBTILISIN"/>
</dbReference>
<dbReference type="PROSITE" id="PS51892">
    <property type="entry name" value="SUBTILASE"/>
    <property type="match status" value="1"/>
</dbReference>
<keyword evidence="2 5" id="KW-0645">Protease</keyword>
<dbReference type="Gene3D" id="3.40.50.200">
    <property type="entry name" value="Peptidase S8/S53 domain"/>
    <property type="match status" value="1"/>
</dbReference>
<feature type="domain" description="Peptidase S8/S53" evidence="8">
    <location>
        <begin position="191"/>
        <end position="451"/>
    </location>
</feature>
<evidence type="ECO:0000256" key="4">
    <source>
        <dbReference type="ARBA" id="ARBA00022825"/>
    </source>
</evidence>
<feature type="chain" id="PRO_5046909956" evidence="7">
    <location>
        <begin position="27"/>
        <end position="1067"/>
    </location>
</feature>
<dbReference type="Pfam" id="PF00082">
    <property type="entry name" value="Peptidase_S8"/>
    <property type="match status" value="1"/>
</dbReference>
<dbReference type="InterPro" id="IPR015500">
    <property type="entry name" value="Peptidase_S8_subtilisin-rel"/>
</dbReference>
<sequence length="1067" mass="112432">MRKRFWLSAALVTVAALSGVTVPAVAEPAPAPAPPGAGITLLTGDHVSIEGDRARVRPGGERERVSFRQYRDERGDLNVVPSDVERRLSARELDRRLFNVSELMRSGYDDASSPAIPLIVQGVSAAALSGGRALPSIGGVAVKADKSASFLSGPRTAGAGRIWLDGKVKASLNKSVPQIGAPQAWQAGHTGKDTTVAVLDTGIDAAHPDLAGAVVEAKDFTGSASGADDRNGHGTHVAATVTGDGRYRGVAPDAKLLVGKVLDDNGFGSESGIIAAMEWAAAAKADVVNLSLGGDPTDGTDPMSQALNRLTTDTGTLFVVAAGNDGRDVESVNTPGSADLALTVGAVDRQDQLADFSSRGPRTGDDAIKPDITAPGVDIVAARAARGRIGSPVGDQHVALSGTSMATPHVAGAAAILAGQHPDWTAAQLKSALMNSARPNDALTVYQQGAGRVDVARAVAQPVTAAPASLSLGTASWPHTDDPTIVQTVTYRNVGPAARTLTLTPALTDPSGKPAVAGMATVSPGTIVVPAGGEATATLTVTTSLDSPDGLYGGALVASDGTVSVRTPIGFSKEIETVEIDLSFLGRNGAPTDWYQYRFVSHDRPKAYYGWDPSGRIVQRLPKGTYYYDATIQEGEYPKLTQIVEPSFTVTGNGVLVNDARDGTQPGFRLDKPNAKPGAAQLAFLLNTKWGVTGVIRDMRDFDGFLLRPAKTSAPGAFTYTASALLAEPDGNGKFLGTPYLYHLTHTTPDTVPTDLRPAISDRSLAVVHSQASSHGSPTATAERDRVARGKPPMRLTEYYTPNTPWWGSFTEFDGANPIPPATTQYSATPRSFTPGHHTEKWNAAVFGPAFPEIPSRPYEFGARRGDEMFLNVPMFTDQSSTRYGTSSTTSARSVLSRNGTVLSDTPYTGSFYGTVPAGAATYQFHAEATRTGLSELSTSVSADWTFKSDTVPGWDNAPLPLLAVRFAPSLDEHNRTEAGRPFTFPVYVQRNGSTDLSQLRKPAVQVSYDDGATWQPVHLVRSRDQWLAVVAHPKDAKFVSLKAQAHDASGNTVDQTIIRAYGLNQR</sequence>
<feature type="active site" description="Charge relay system" evidence="5">
    <location>
        <position position="404"/>
    </location>
</feature>
<keyword evidence="10" id="KW-1185">Reference proteome</keyword>
<feature type="active site" description="Charge relay system" evidence="5">
    <location>
        <position position="233"/>
    </location>
</feature>
<feature type="signal peptide" evidence="7">
    <location>
        <begin position="1"/>
        <end position="26"/>
    </location>
</feature>
<dbReference type="PROSITE" id="PS00136">
    <property type="entry name" value="SUBTILASE_ASP"/>
    <property type="match status" value="1"/>
</dbReference>
<dbReference type="InterPro" id="IPR023827">
    <property type="entry name" value="Peptidase_S8_Asp-AS"/>
</dbReference>
<proteinExistence type="inferred from homology"/>
<evidence type="ECO:0000313" key="10">
    <source>
        <dbReference type="Proteomes" id="UP001595690"/>
    </source>
</evidence>
<dbReference type="PANTHER" id="PTHR43399">
    <property type="entry name" value="SUBTILISIN-RELATED"/>
    <property type="match status" value="1"/>
</dbReference>
<dbReference type="CDD" id="cd07487">
    <property type="entry name" value="Peptidases_S8_1"/>
    <property type="match status" value="1"/>
</dbReference>
<evidence type="ECO:0000259" key="8">
    <source>
        <dbReference type="Pfam" id="PF00082"/>
    </source>
</evidence>
<keyword evidence="4 5" id="KW-0720">Serine protease</keyword>
<reference evidence="10" key="1">
    <citation type="journal article" date="2019" name="Int. J. Syst. Evol. Microbiol.">
        <title>The Global Catalogue of Microorganisms (GCM) 10K type strain sequencing project: providing services to taxonomists for standard genome sequencing and annotation.</title>
        <authorList>
            <consortium name="The Broad Institute Genomics Platform"/>
            <consortium name="The Broad Institute Genome Sequencing Center for Infectious Disease"/>
            <person name="Wu L."/>
            <person name="Ma J."/>
        </authorList>
    </citation>
    <scope>NUCLEOTIDE SEQUENCE [LARGE SCALE GENOMIC DNA]</scope>
    <source>
        <strain evidence="10">CGMCC 4.7405</strain>
    </source>
</reference>
<dbReference type="PROSITE" id="PS00138">
    <property type="entry name" value="SUBTILASE_SER"/>
    <property type="match status" value="1"/>
</dbReference>
<dbReference type="RefSeq" id="WP_382376889.1">
    <property type="nucleotide sequence ID" value="NZ_JBHRZI010000023.1"/>
</dbReference>
<gene>
    <name evidence="9" type="ORF">ACFOWZ_28005</name>
</gene>
<protein>
    <submittedName>
        <fullName evidence="9">S8 family serine peptidase</fullName>
    </submittedName>
</protein>
<dbReference type="InterPro" id="IPR036852">
    <property type="entry name" value="Peptidase_S8/S53_dom_sf"/>
</dbReference>
<dbReference type="InterPro" id="IPR051048">
    <property type="entry name" value="Peptidase_S8/S53_subtilisin"/>
</dbReference>
<dbReference type="EMBL" id="JBHRZI010000023">
    <property type="protein sequence ID" value="MFC3895341.1"/>
    <property type="molecule type" value="Genomic_DNA"/>
</dbReference>
<evidence type="ECO:0000256" key="1">
    <source>
        <dbReference type="ARBA" id="ARBA00011073"/>
    </source>
</evidence>
<accession>A0ABV8C073</accession>
<dbReference type="InterPro" id="IPR000209">
    <property type="entry name" value="Peptidase_S8/S53_dom"/>
</dbReference>
<comment type="caution">
    <text evidence="9">The sequence shown here is derived from an EMBL/GenBank/DDBJ whole genome shotgun (WGS) entry which is preliminary data.</text>
</comment>